<feature type="signal peptide" evidence="6">
    <location>
        <begin position="1"/>
        <end position="35"/>
    </location>
</feature>
<dbReference type="InterPro" id="IPR008979">
    <property type="entry name" value="Galactose-bd-like_sf"/>
</dbReference>
<dbReference type="GO" id="GO:0005615">
    <property type="term" value="C:extracellular space"/>
    <property type="evidence" value="ECO:0007669"/>
    <property type="project" value="TreeGrafter"/>
</dbReference>
<dbReference type="SUPFAM" id="SSF52743">
    <property type="entry name" value="Subtilisin-like"/>
    <property type="match status" value="1"/>
</dbReference>
<dbReference type="InterPro" id="IPR006311">
    <property type="entry name" value="TAT_signal"/>
</dbReference>
<dbReference type="InterPro" id="IPR002884">
    <property type="entry name" value="P_dom"/>
</dbReference>
<dbReference type="PANTHER" id="PTHR43806:SF11">
    <property type="entry name" value="CEREVISIN-RELATED"/>
    <property type="match status" value="1"/>
</dbReference>
<feature type="chain" id="PRO_5020725464" evidence="6">
    <location>
        <begin position="36"/>
        <end position="519"/>
    </location>
</feature>
<keyword evidence="4 5" id="KW-0720">Serine protease</keyword>
<dbReference type="SUPFAM" id="SSF49785">
    <property type="entry name" value="Galactose-binding domain-like"/>
    <property type="match status" value="1"/>
</dbReference>
<reference evidence="8 9" key="1">
    <citation type="submission" date="2019-03" db="EMBL/GenBank/DDBJ databases">
        <title>Genomic Encyclopedia of Archaeal and Bacterial Type Strains, Phase II (KMG-II): from individual species to whole genera.</title>
        <authorList>
            <person name="Goeker M."/>
        </authorList>
    </citation>
    <scope>NUCLEOTIDE SEQUENCE [LARGE SCALE GENOMIC DNA]</scope>
    <source>
        <strain evidence="8 9">DSM 45499</strain>
    </source>
</reference>
<feature type="domain" description="P/Homo B" evidence="7">
    <location>
        <begin position="399"/>
        <end position="519"/>
    </location>
</feature>
<dbReference type="PROSITE" id="PS51892">
    <property type="entry name" value="SUBTILASE"/>
    <property type="match status" value="1"/>
</dbReference>
<dbReference type="RefSeq" id="WP_133906320.1">
    <property type="nucleotide sequence ID" value="NZ_SOCP01000012.1"/>
</dbReference>
<evidence type="ECO:0000256" key="5">
    <source>
        <dbReference type="PROSITE-ProRule" id="PRU01240"/>
    </source>
</evidence>
<feature type="active site" description="Charge relay system" evidence="5">
    <location>
        <position position="341"/>
    </location>
</feature>
<sequence length="519" mass="52463">MVRPRAVSVRRLLSAGFATAAAVGLAVVATAPASAAPEGHVLGTDSATAVADSYIVVYKDNAAAEAKSTAASFGAKVTNRYSAVFDGFAASMSEQQAKQLAADPDVAMVQQNQVLSLTTDQTNPPSWGLDRIDQRDLPLNNLYSYSTTASNVHAYIIDTGADLDHPDYGGRMSSGFDAIDGGTADDGNGHGSHVAGTIGGNAHGVAKGVSLVAVRVLNNQGSGTTAQVVAGIDWVTANAIKPAVANMSLGGGADSVLDAAVARSISNGQVTYAIASGNSNADACGFSPARVPAAITVNATTRTDARASFSNFGSCTDIFAPGEGITSDWLNGGTNTISGTSMATPHVAGGAALYLADHPTALPADVSAALTAAASNGRVSNPGGGSPNKLLYTGPDANEPPPTNGPCPAATNANNFTINDNSTVNSPITISGCSGTASNGSTVAVQIQHTYIGDLIVDLVAPDGTLYNLHNRAGGSTDNINQTYTVNLSSETANGTWNLRVRDAASVDTGFIDSWTLDL</sequence>
<dbReference type="PROSITE" id="PS00137">
    <property type="entry name" value="SUBTILASE_HIS"/>
    <property type="match status" value="1"/>
</dbReference>
<dbReference type="Pfam" id="PF00082">
    <property type="entry name" value="Peptidase_S8"/>
    <property type="match status" value="1"/>
</dbReference>
<gene>
    <name evidence="8" type="ORF">CLV71_112292</name>
</gene>
<evidence type="ECO:0000256" key="3">
    <source>
        <dbReference type="ARBA" id="ARBA00022801"/>
    </source>
</evidence>
<dbReference type="InterPro" id="IPR015500">
    <property type="entry name" value="Peptidase_S8_subtilisin-rel"/>
</dbReference>
<dbReference type="AlphaFoldDB" id="A0A4R7V9K4"/>
<dbReference type="InterPro" id="IPR037045">
    <property type="entry name" value="S8pro/Inhibitor_I9_sf"/>
</dbReference>
<dbReference type="InterPro" id="IPR036852">
    <property type="entry name" value="Peptidase_S8/S53_dom_sf"/>
</dbReference>
<dbReference type="PROSITE" id="PS00138">
    <property type="entry name" value="SUBTILASE_SER"/>
    <property type="match status" value="1"/>
</dbReference>
<dbReference type="OrthoDB" id="9766923at2"/>
<protein>
    <submittedName>
        <fullName evidence="8">Subtilisin family serine protease</fullName>
    </submittedName>
</protein>
<dbReference type="InterPro" id="IPR050131">
    <property type="entry name" value="Peptidase_S8_subtilisin-like"/>
</dbReference>
<dbReference type="Gene3D" id="3.30.70.80">
    <property type="entry name" value="Peptidase S8 propeptide/proteinase inhibitor I9"/>
    <property type="match status" value="1"/>
</dbReference>
<dbReference type="GO" id="GO:0004252">
    <property type="term" value="F:serine-type endopeptidase activity"/>
    <property type="evidence" value="ECO:0007669"/>
    <property type="project" value="UniProtKB-UniRule"/>
</dbReference>
<evidence type="ECO:0000259" key="7">
    <source>
        <dbReference type="PROSITE" id="PS51829"/>
    </source>
</evidence>
<dbReference type="InterPro" id="IPR010259">
    <property type="entry name" value="S8pro/Inhibitor_I9"/>
</dbReference>
<evidence type="ECO:0000256" key="2">
    <source>
        <dbReference type="ARBA" id="ARBA00022670"/>
    </source>
</evidence>
<dbReference type="Gene3D" id="3.40.50.200">
    <property type="entry name" value="Peptidase S8/S53 domain"/>
    <property type="match status" value="1"/>
</dbReference>
<organism evidence="8 9">
    <name type="scientific">Actinophytocola oryzae</name>
    <dbReference type="NCBI Taxonomy" id="502181"/>
    <lineage>
        <taxon>Bacteria</taxon>
        <taxon>Bacillati</taxon>
        <taxon>Actinomycetota</taxon>
        <taxon>Actinomycetes</taxon>
        <taxon>Pseudonocardiales</taxon>
        <taxon>Pseudonocardiaceae</taxon>
    </lineage>
</organism>
<comment type="similarity">
    <text evidence="1 5">Belongs to the peptidase S8 family.</text>
</comment>
<dbReference type="PROSITE" id="PS51318">
    <property type="entry name" value="TAT"/>
    <property type="match status" value="1"/>
</dbReference>
<accession>A0A4R7V9K4</accession>
<dbReference type="InterPro" id="IPR023828">
    <property type="entry name" value="Peptidase_S8_Ser-AS"/>
</dbReference>
<dbReference type="SUPFAM" id="SSF54897">
    <property type="entry name" value="Protease propeptides/inhibitors"/>
    <property type="match status" value="1"/>
</dbReference>
<dbReference type="Gene3D" id="2.60.120.260">
    <property type="entry name" value="Galactose-binding domain-like"/>
    <property type="match status" value="1"/>
</dbReference>
<evidence type="ECO:0000256" key="1">
    <source>
        <dbReference type="ARBA" id="ARBA00011073"/>
    </source>
</evidence>
<keyword evidence="2 5" id="KW-0645">Protease</keyword>
<dbReference type="Pfam" id="PF05922">
    <property type="entry name" value="Inhibitor_I9"/>
    <property type="match status" value="1"/>
</dbReference>
<dbReference type="InterPro" id="IPR034193">
    <property type="entry name" value="PCSK9_ProteinaseK-like"/>
</dbReference>
<dbReference type="InterPro" id="IPR022398">
    <property type="entry name" value="Peptidase_S8_His-AS"/>
</dbReference>
<evidence type="ECO:0000256" key="4">
    <source>
        <dbReference type="ARBA" id="ARBA00022825"/>
    </source>
</evidence>
<dbReference type="PANTHER" id="PTHR43806">
    <property type="entry name" value="PEPTIDASE S8"/>
    <property type="match status" value="1"/>
</dbReference>
<proteinExistence type="inferred from homology"/>
<feature type="active site" description="Charge relay system" evidence="5">
    <location>
        <position position="158"/>
    </location>
</feature>
<dbReference type="Pfam" id="PF01483">
    <property type="entry name" value="P_proprotein"/>
    <property type="match status" value="1"/>
</dbReference>
<evidence type="ECO:0000256" key="6">
    <source>
        <dbReference type="SAM" id="SignalP"/>
    </source>
</evidence>
<name>A0A4R7V9K4_9PSEU</name>
<keyword evidence="3 5" id="KW-0378">Hydrolase</keyword>
<dbReference type="FunFam" id="3.40.50.200:FF:000014">
    <property type="entry name" value="Proteinase K"/>
    <property type="match status" value="1"/>
</dbReference>
<keyword evidence="9" id="KW-1185">Reference proteome</keyword>
<comment type="caution">
    <text evidence="8">The sequence shown here is derived from an EMBL/GenBank/DDBJ whole genome shotgun (WGS) entry which is preliminary data.</text>
</comment>
<dbReference type="CDD" id="cd04077">
    <property type="entry name" value="Peptidases_S8_PCSK9_ProteinaseK_like"/>
    <property type="match status" value="1"/>
</dbReference>
<evidence type="ECO:0000313" key="8">
    <source>
        <dbReference type="EMBL" id="TDV45620.1"/>
    </source>
</evidence>
<dbReference type="Proteomes" id="UP000294927">
    <property type="component" value="Unassembled WGS sequence"/>
</dbReference>
<keyword evidence="6" id="KW-0732">Signal</keyword>
<dbReference type="PRINTS" id="PR00723">
    <property type="entry name" value="SUBTILISIN"/>
</dbReference>
<dbReference type="InterPro" id="IPR000209">
    <property type="entry name" value="Peptidase_S8/S53_dom"/>
</dbReference>
<feature type="active site" description="Charge relay system" evidence="5">
    <location>
        <position position="190"/>
    </location>
</feature>
<dbReference type="PROSITE" id="PS51829">
    <property type="entry name" value="P_HOMO_B"/>
    <property type="match status" value="1"/>
</dbReference>
<evidence type="ECO:0000313" key="9">
    <source>
        <dbReference type="Proteomes" id="UP000294927"/>
    </source>
</evidence>
<dbReference type="GO" id="GO:0006508">
    <property type="term" value="P:proteolysis"/>
    <property type="evidence" value="ECO:0007669"/>
    <property type="project" value="UniProtKB-KW"/>
</dbReference>
<dbReference type="EMBL" id="SOCP01000012">
    <property type="protein sequence ID" value="TDV45620.1"/>
    <property type="molecule type" value="Genomic_DNA"/>
</dbReference>